<proteinExistence type="predicted"/>
<evidence type="ECO:0000313" key="3">
    <source>
        <dbReference type="EMBL" id="OGY99779.1"/>
    </source>
</evidence>
<keyword evidence="2" id="KW-1133">Transmembrane helix</keyword>
<dbReference type="Proteomes" id="UP000178880">
    <property type="component" value="Unassembled WGS sequence"/>
</dbReference>
<feature type="transmembrane region" description="Helical" evidence="2">
    <location>
        <begin position="6"/>
        <end position="27"/>
    </location>
</feature>
<comment type="caution">
    <text evidence="3">The sequence shown here is derived from an EMBL/GenBank/DDBJ whole genome shotgun (WGS) entry which is preliminary data.</text>
</comment>
<feature type="coiled-coil region" evidence="1">
    <location>
        <begin position="141"/>
        <end position="168"/>
    </location>
</feature>
<evidence type="ECO:0000256" key="2">
    <source>
        <dbReference type="SAM" id="Phobius"/>
    </source>
</evidence>
<dbReference type="AlphaFoldDB" id="A0A1G2CGB4"/>
<accession>A0A1G2CGB4</accession>
<keyword evidence="2" id="KW-0812">Transmembrane</keyword>
<keyword evidence="1" id="KW-0175">Coiled coil</keyword>
<evidence type="ECO:0000256" key="1">
    <source>
        <dbReference type="SAM" id="Coils"/>
    </source>
</evidence>
<gene>
    <name evidence="3" type="ORF">A2945_02170</name>
</gene>
<evidence type="ECO:0000313" key="4">
    <source>
        <dbReference type="Proteomes" id="UP000178880"/>
    </source>
</evidence>
<organism evidence="3 4">
    <name type="scientific">Candidatus Liptonbacteria bacterium RIFCSPLOWO2_01_FULL_52_25</name>
    <dbReference type="NCBI Taxonomy" id="1798650"/>
    <lineage>
        <taxon>Bacteria</taxon>
        <taxon>Candidatus Liptoniibacteriota</taxon>
    </lineage>
</organism>
<dbReference type="EMBL" id="MHLA01000013">
    <property type="protein sequence ID" value="OGY99779.1"/>
    <property type="molecule type" value="Genomic_DNA"/>
</dbReference>
<reference evidence="3 4" key="1">
    <citation type="journal article" date="2016" name="Nat. Commun.">
        <title>Thousands of microbial genomes shed light on interconnected biogeochemical processes in an aquifer system.</title>
        <authorList>
            <person name="Anantharaman K."/>
            <person name="Brown C.T."/>
            <person name="Hug L.A."/>
            <person name="Sharon I."/>
            <person name="Castelle C.J."/>
            <person name="Probst A.J."/>
            <person name="Thomas B.C."/>
            <person name="Singh A."/>
            <person name="Wilkins M.J."/>
            <person name="Karaoz U."/>
            <person name="Brodie E.L."/>
            <person name="Williams K.H."/>
            <person name="Hubbard S.S."/>
            <person name="Banfield J.F."/>
        </authorList>
    </citation>
    <scope>NUCLEOTIDE SEQUENCE [LARGE SCALE GENOMIC DNA]</scope>
</reference>
<protein>
    <submittedName>
        <fullName evidence="3">Uncharacterized protein</fullName>
    </submittedName>
</protein>
<name>A0A1G2CGB4_9BACT</name>
<keyword evidence="2" id="KW-0472">Membrane</keyword>
<sequence>MFAGKGIFVVAGVVILALIMAGIILFLRGRTGDSVSPLPGSLPGTGDLPPFGVRPPPPAAFPTTPSGPVDQAAQTGASVFTPVSSKESGTFFLVQNPLINTRPAITPPTISPEFDKQLDQEIEDLPLGIRALYQKPGGPTEAELQEAERKMQAQYDALIAEITEFQNAPQTLSAASTTEMCNKIIDDGRAFTAEWGDAGTMSAFGQMTGGCVTQLPFGFPGI</sequence>